<dbReference type="GO" id="GO:0005524">
    <property type="term" value="F:ATP binding"/>
    <property type="evidence" value="ECO:0007669"/>
    <property type="project" value="UniProtKB-KW"/>
</dbReference>
<dbReference type="PANTHER" id="PTHR11638:SF18">
    <property type="entry name" value="HEAT SHOCK PROTEIN 104"/>
    <property type="match status" value="1"/>
</dbReference>
<dbReference type="InterPro" id="IPR027417">
    <property type="entry name" value="P-loop_NTPase"/>
</dbReference>
<dbReference type="Gene3D" id="1.10.8.60">
    <property type="match status" value="1"/>
</dbReference>
<dbReference type="Pfam" id="PF17871">
    <property type="entry name" value="AAA_lid_9"/>
    <property type="match status" value="1"/>
</dbReference>
<dbReference type="CDD" id="cd00009">
    <property type="entry name" value="AAA"/>
    <property type="match status" value="1"/>
</dbReference>
<evidence type="ECO:0000313" key="10">
    <source>
        <dbReference type="Proteomes" id="UP000229526"/>
    </source>
</evidence>
<keyword evidence="2 6" id="KW-0547">Nucleotide-binding</keyword>
<evidence type="ECO:0000256" key="7">
    <source>
        <dbReference type="SAM" id="MobiDB-lite"/>
    </source>
</evidence>
<dbReference type="CDD" id="cd19499">
    <property type="entry name" value="RecA-like_ClpB_Hsp104-like"/>
    <property type="match status" value="1"/>
</dbReference>
<dbReference type="Pfam" id="PF00004">
    <property type="entry name" value="AAA"/>
    <property type="match status" value="1"/>
</dbReference>
<protein>
    <submittedName>
        <fullName evidence="9">Type VI secretion system ATPase TssH</fullName>
    </submittedName>
</protein>
<dbReference type="InterPro" id="IPR004176">
    <property type="entry name" value="Clp_R_N"/>
</dbReference>
<dbReference type="InterPro" id="IPR003593">
    <property type="entry name" value="AAA+_ATPase"/>
</dbReference>
<dbReference type="Pfam" id="PF10431">
    <property type="entry name" value="ClpB_D2-small"/>
    <property type="match status" value="1"/>
</dbReference>
<dbReference type="InterPro" id="IPR018368">
    <property type="entry name" value="ClpA/B_CS1"/>
</dbReference>
<reference evidence="10" key="1">
    <citation type="submission" date="2017-09" db="EMBL/GenBank/DDBJ databases">
        <title>Depth-based differentiation of microbial function through sediment-hosted aquifers and enrichment of novel symbionts in the deep terrestrial subsurface.</title>
        <authorList>
            <person name="Probst A.J."/>
            <person name="Ladd B."/>
            <person name="Jarett J.K."/>
            <person name="Geller-Mcgrath D.E."/>
            <person name="Sieber C.M.K."/>
            <person name="Emerson J.B."/>
            <person name="Anantharaman K."/>
            <person name="Thomas B.C."/>
            <person name="Malmstrom R."/>
            <person name="Stieglmeier M."/>
            <person name="Klingl A."/>
            <person name="Woyke T."/>
            <person name="Ryan C.M."/>
            <person name="Banfield J.F."/>
        </authorList>
    </citation>
    <scope>NUCLEOTIDE SEQUENCE [LARGE SCALE GENOMIC DNA]</scope>
</reference>
<evidence type="ECO:0000256" key="2">
    <source>
        <dbReference type="ARBA" id="ARBA00022741"/>
    </source>
</evidence>
<dbReference type="Gene3D" id="1.10.1780.10">
    <property type="entry name" value="Clp, N-terminal domain"/>
    <property type="match status" value="1"/>
</dbReference>
<dbReference type="InterPro" id="IPR028299">
    <property type="entry name" value="ClpA/B_CS2"/>
</dbReference>
<dbReference type="Pfam" id="PF02861">
    <property type="entry name" value="Clp_N"/>
    <property type="match status" value="1"/>
</dbReference>
<dbReference type="FunFam" id="3.40.50.300:FF:000025">
    <property type="entry name" value="ATP-dependent Clp protease subunit"/>
    <property type="match status" value="1"/>
</dbReference>
<dbReference type="InterPro" id="IPR036628">
    <property type="entry name" value="Clp_N_dom_sf"/>
</dbReference>
<evidence type="ECO:0000256" key="4">
    <source>
        <dbReference type="ARBA" id="ARBA00023186"/>
    </source>
</evidence>
<comment type="similarity">
    <text evidence="6">Belongs to the ClpA/ClpB family.</text>
</comment>
<keyword evidence="4 6" id="KW-0143">Chaperone</keyword>
<feature type="domain" description="Clp R" evidence="8">
    <location>
        <begin position="6"/>
        <end position="151"/>
    </location>
</feature>
<keyword evidence="3 6" id="KW-0067">ATP-binding</keyword>
<dbReference type="SMART" id="SM01086">
    <property type="entry name" value="ClpB_D2-small"/>
    <property type="match status" value="1"/>
</dbReference>
<dbReference type="InterPro" id="IPR001270">
    <property type="entry name" value="ClpA/B"/>
</dbReference>
<organism evidence="9 10">
    <name type="scientific">Candidatus Harrisonbacteria bacterium CG10_big_fil_rev_8_21_14_0_10_49_15</name>
    <dbReference type="NCBI Taxonomy" id="1974587"/>
    <lineage>
        <taxon>Bacteria</taxon>
        <taxon>Candidatus Harrisoniibacteriota</taxon>
    </lineage>
</organism>
<evidence type="ECO:0000256" key="6">
    <source>
        <dbReference type="RuleBase" id="RU004432"/>
    </source>
</evidence>
<dbReference type="Gene3D" id="3.40.50.300">
    <property type="entry name" value="P-loop containing nucleotide triphosphate hydrolases"/>
    <property type="match status" value="3"/>
</dbReference>
<dbReference type="Pfam" id="PF07724">
    <property type="entry name" value="AAA_2"/>
    <property type="match status" value="1"/>
</dbReference>
<dbReference type="Proteomes" id="UP000229526">
    <property type="component" value="Unassembled WGS sequence"/>
</dbReference>
<dbReference type="SMART" id="SM00382">
    <property type="entry name" value="AAA"/>
    <property type="match status" value="2"/>
</dbReference>
<dbReference type="PROSITE" id="PS51903">
    <property type="entry name" value="CLP_R"/>
    <property type="match status" value="1"/>
</dbReference>
<comment type="caution">
    <text evidence="9">The sequence shown here is derived from an EMBL/GenBank/DDBJ whole genome shotgun (WGS) entry which is preliminary data.</text>
</comment>
<dbReference type="PANTHER" id="PTHR11638">
    <property type="entry name" value="ATP-DEPENDENT CLP PROTEASE"/>
    <property type="match status" value="1"/>
</dbReference>
<gene>
    <name evidence="9" type="ORF">COU11_04030</name>
</gene>
<evidence type="ECO:0000313" key="9">
    <source>
        <dbReference type="EMBL" id="PIR86771.1"/>
    </source>
</evidence>
<dbReference type="InterPro" id="IPR019489">
    <property type="entry name" value="Clp_ATPase_C"/>
</dbReference>
<dbReference type="InterPro" id="IPR050130">
    <property type="entry name" value="ClpA_ClpB"/>
</dbReference>
<dbReference type="InterPro" id="IPR041546">
    <property type="entry name" value="ClpA/ClpB_AAA_lid"/>
</dbReference>
<keyword evidence="1 5" id="KW-0677">Repeat</keyword>
<feature type="region of interest" description="Disordered" evidence="7">
    <location>
        <begin position="435"/>
        <end position="481"/>
    </location>
</feature>
<dbReference type="SUPFAM" id="SSF52540">
    <property type="entry name" value="P-loop containing nucleoside triphosphate hydrolases"/>
    <property type="match status" value="3"/>
</dbReference>
<proteinExistence type="inferred from homology"/>
<dbReference type="PRINTS" id="PR00300">
    <property type="entry name" value="CLPPROTEASEA"/>
</dbReference>
<dbReference type="GO" id="GO:0016887">
    <property type="term" value="F:ATP hydrolysis activity"/>
    <property type="evidence" value="ECO:0007669"/>
    <property type="project" value="InterPro"/>
</dbReference>
<accession>A0A2H0UK47</accession>
<dbReference type="InterPro" id="IPR003959">
    <property type="entry name" value="ATPase_AAA_core"/>
</dbReference>
<evidence type="ECO:0000256" key="5">
    <source>
        <dbReference type="PROSITE-ProRule" id="PRU01251"/>
    </source>
</evidence>
<evidence type="ECO:0000256" key="1">
    <source>
        <dbReference type="ARBA" id="ARBA00022737"/>
    </source>
</evidence>
<evidence type="ECO:0000259" key="8">
    <source>
        <dbReference type="PROSITE" id="PS51903"/>
    </source>
</evidence>
<dbReference type="EMBL" id="PFBD01000028">
    <property type="protein sequence ID" value="PIR86771.1"/>
    <property type="molecule type" value="Genomic_DNA"/>
</dbReference>
<dbReference type="PROSITE" id="PS00870">
    <property type="entry name" value="CLPAB_1"/>
    <property type="match status" value="1"/>
</dbReference>
<dbReference type="FunFam" id="1.10.8.60:FF:000017">
    <property type="entry name" value="ATP-dependent chaperone ClpB"/>
    <property type="match status" value="1"/>
</dbReference>
<evidence type="ECO:0000256" key="3">
    <source>
        <dbReference type="ARBA" id="ARBA00022840"/>
    </source>
</evidence>
<dbReference type="GO" id="GO:0005737">
    <property type="term" value="C:cytoplasm"/>
    <property type="evidence" value="ECO:0007669"/>
    <property type="project" value="TreeGrafter"/>
</dbReference>
<dbReference type="FunFam" id="3.40.50.300:FF:000010">
    <property type="entry name" value="Chaperone clpB 1, putative"/>
    <property type="match status" value="1"/>
</dbReference>
<dbReference type="AlphaFoldDB" id="A0A2H0UK47"/>
<dbReference type="GO" id="GO:0034605">
    <property type="term" value="P:cellular response to heat"/>
    <property type="evidence" value="ECO:0007669"/>
    <property type="project" value="TreeGrafter"/>
</dbReference>
<dbReference type="PROSITE" id="PS00871">
    <property type="entry name" value="CLPAB_2"/>
    <property type="match status" value="1"/>
</dbReference>
<name>A0A2H0UK47_9BACT</name>
<dbReference type="SUPFAM" id="SSF81923">
    <property type="entry name" value="Double Clp-N motif"/>
    <property type="match status" value="1"/>
</dbReference>
<sequence length="924" mass="103065">MNNKSFNRFTVKAQEALQSAQELAASNSHGEFKAIHLLASLINDDQTLVVPMLVKSGVDIEELDARIQQDLKDMPKLHTATSVGQLYLSQELMHVLEKAAKIALTQKDEFISCEHLLLAILETNSTGSALLKKSGMSRDSAVKILAGLRGSARVTDETPESKFQVLEKYAVNLTRKAKEGKLDPVIGREEELRRVIQVLSRRTKNNPVLIGEPGVGKTAIVEGLAQKIIAGDVPETLKGKEVVMLDLGSLIAGTKFRGEFEDRLKAFVKEIQNAAGRLILFIDEIHMIVGAGAAEGAIDASNLLKPPLARGELHAIGATTTREYQRHIEKDPALERRFAPIIVEEPSIEDSISILRGLKEKYEIHHGLRISDGALVAAVNLSTRYITDRFLPDKAVDLIDEAAAALKMESESTPTEIDKIRREITRLEIEKRALEAEVGAAPKGGEPRPNGWESKPAKKNSKENGKTVKPTGKSKKQTEQEKRLKEIAKELTELTKKNDELSATWHGEVISFEQFHNLRKRIDDLKKEAEVAEREGDLERVAQVLYGELPQAEKEYKAFEEKHFEADGSKKKNEHGAFLKEVVDEEDIAAVVARWTGIPTHRMLESESEKLQRIEDVLKERVVGQPEAVKAVASALRRARAGLSHEDRPLGSFMFLGPTGVGKTELARALASFMFNDEKAIVRIDMSEYMEKHAVSRLVGSPPGYVGYEEGGQLTETIRHKPYSLVLFDEIEKAHPEVFNILLQVLDNGRLTDAHGKTVNFKNTIIIMTSNVGSQYFKQIAGLGFEGGSQTAIERKEEDFRDRVKEDLKNHFKPEFLNRVDDIIIFNSLKKKDIEAIVDIQLREIMQRLTDRNIEVSIDASAKKYIIEHGFDPDYGARPIHRLIQRAILDAMADKMIAGDIKDGDKVKISFEASKPKITVSSRT</sequence>